<reference evidence="3" key="1">
    <citation type="submission" date="2017-09" db="EMBL/GenBank/DDBJ databases">
        <authorList>
            <person name="Ehlers B."/>
            <person name="Leendertz F.H."/>
        </authorList>
    </citation>
    <scope>NUCLEOTIDE SEQUENCE [LARGE SCALE GENOMIC DNA]</scope>
    <source>
        <strain evidence="3">CGMCC 1.12662</strain>
    </source>
</reference>
<keyword evidence="1" id="KW-0472">Membrane</keyword>
<name>A0A285HL50_9RHOB</name>
<dbReference type="EMBL" id="OBEA01000001">
    <property type="protein sequence ID" value="SNY36435.1"/>
    <property type="molecule type" value="Genomic_DNA"/>
</dbReference>
<evidence type="ECO:0000313" key="3">
    <source>
        <dbReference type="EMBL" id="SNY36435.1"/>
    </source>
</evidence>
<protein>
    <submittedName>
        <fullName evidence="3">Uncharacterized protein</fullName>
    </submittedName>
</protein>
<dbReference type="Proteomes" id="UP000231702">
    <property type="component" value="Unassembled WGS sequence"/>
</dbReference>
<feature type="transmembrane region" description="Helical" evidence="1">
    <location>
        <begin position="30"/>
        <end position="50"/>
    </location>
</feature>
<keyword evidence="1" id="KW-1133">Transmembrane helix</keyword>
<proteinExistence type="predicted"/>
<evidence type="ECO:0000256" key="1">
    <source>
        <dbReference type="SAM" id="Phobius"/>
    </source>
</evidence>
<keyword evidence="1" id="KW-0812">Transmembrane</keyword>
<accession>A0A285HL50</accession>
<dbReference type="RefSeq" id="WP_097143982.1">
    <property type="nucleotide sequence ID" value="NZ_OBEA01000001.1"/>
</dbReference>
<sequence length="62" mass="6218">MPLPALILIALGLAATVAFFAGIVSGVTGAGLNAIGALLMILGVLWSAVARSRARKKASREA</sequence>
<evidence type="ECO:0000313" key="2">
    <source>
        <dbReference type="EMBL" id="PJE27859.1"/>
    </source>
</evidence>
<organism evidence="3">
    <name type="scientific">Pseudooceanicola antarcticus</name>
    <dbReference type="NCBI Taxonomy" id="1247613"/>
    <lineage>
        <taxon>Bacteria</taxon>
        <taxon>Pseudomonadati</taxon>
        <taxon>Pseudomonadota</taxon>
        <taxon>Alphaproteobacteria</taxon>
        <taxon>Rhodobacterales</taxon>
        <taxon>Paracoccaceae</taxon>
        <taxon>Pseudooceanicola</taxon>
    </lineage>
</organism>
<dbReference type="EMBL" id="PGTD01000017">
    <property type="protein sequence ID" value="PJE27859.1"/>
    <property type="molecule type" value="Genomic_DNA"/>
</dbReference>
<dbReference type="Proteomes" id="UP000231655">
    <property type="component" value="Unassembled WGS sequence"/>
</dbReference>
<gene>
    <name evidence="2" type="ORF">CVM39_14930</name>
    <name evidence="3" type="ORF">SAMN06297129_0169</name>
</gene>
<evidence type="ECO:0000313" key="4">
    <source>
        <dbReference type="Proteomes" id="UP000231702"/>
    </source>
</evidence>
<reference evidence="2 4" key="2">
    <citation type="journal article" date="2018" name="Int. J. Syst. Evol. Microbiol.">
        <title>Pseudooceanicola lipolyticus sp. nov., a marine alphaproteobacterium, reclassification of Oceanicola flagellatus as Pseudooceanicola flagellatus comb. nov. and emended description of the genus Pseudooceanicola.</title>
        <authorList>
            <person name="Huang M.-M."/>
            <person name="Guo L.-L."/>
            <person name="Wu Y.-H."/>
            <person name="Lai Q.-L."/>
            <person name="Shao Z.-Z."/>
            <person name="Wang C.-S."/>
            <person name="Wu M."/>
            <person name="Xu X.-W."/>
        </authorList>
    </citation>
    <scope>NUCLEOTIDE SEQUENCE [LARGE SCALE GENOMIC DNA]</scope>
    <source>
        <strain evidence="2 4">Ar-45</strain>
    </source>
</reference>
<dbReference type="AlphaFoldDB" id="A0A285HL50"/>
<keyword evidence="4" id="KW-1185">Reference proteome</keyword>